<protein>
    <submittedName>
        <fullName evidence="2">Uncharacterized protein</fullName>
    </submittedName>
</protein>
<evidence type="ECO:0000313" key="2">
    <source>
        <dbReference type="EMBL" id="AIX12441.1"/>
    </source>
</evidence>
<dbReference type="RefSeq" id="YP_009152183.1">
    <property type="nucleotide sequence ID" value="NC_027381.1"/>
</dbReference>
<evidence type="ECO:0000256" key="1">
    <source>
        <dbReference type="SAM" id="MobiDB-lite"/>
    </source>
</evidence>
<dbReference type="KEGG" id="vg:24724619"/>
<accession>A0A0A0YR23</accession>
<dbReference type="OrthoDB" id="9956at10239"/>
<organism evidence="2 3">
    <name type="scientific">Escherichia phage Pollock</name>
    <dbReference type="NCBI Taxonomy" id="1540097"/>
    <lineage>
        <taxon>Viruses</taxon>
        <taxon>Duplodnaviria</taxon>
        <taxon>Heunggongvirae</taxon>
        <taxon>Uroviricota</taxon>
        <taxon>Caudoviricetes</taxon>
        <taxon>Schitoviridae</taxon>
        <taxon>Humphriesvirinae</taxon>
        <taxon>Pollockvirus</taxon>
        <taxon>Pollockvirus pollock</taxon>
    </lineage>
</organism>
<evidence type="ECO:0000313" key="3">
    <source>
        <dbReference type="Proteomes" id="UP000030324"/>
    </source>
</evidence>
<sequence length="342" mass="38580">MASPCEMLGYEEGMRFVVVSPNEEFSVGDTIWLHHDDKSHCPLFRDTEEDNEDANTDYCYLNNVAPYSESHTLAYNRGFRKGDILLVTEDDEDEDALAGDIVTFIHDDGDTCPKFKVHRTGTEEYLYLGCIDSLKPKVGRKVRIIYNCTAGHPSGSEGIIEKIDADGDLMINVDGTCCFHHPYSCVVFGYSEDELSDNTKSEPKTEWTTKPASEWKKGDKGIVRGQQKSDQHNFNIGAEVTFISHAWENRGRFESPSFHRSQTVEYDLIEPIESNKPSETKPTVVAVDELTDVSGKYKYFIDGDSIEVTLVGYFEGEPICAYKDRWGDTQVFVAKPSLLVKE</sequence>
<reference evidence="2 3" key="1">
    <citation type="journal article" date="2015" name="Genome Announc.">
        <title>Complete Genome Sequence of Enterotoxigenic Escherichia coli N4-Like Podophage Pollock.</title>
        <authorList>
            <person name="Patel R.S."/>
            <person name="Lessor L.E."/>
            <person name="Hernandez A.C."/>
            <person name="Kuty Everett G.F."/>
        </authorList>
    </citation>
    <scope>NUCLEOTIDE SEQUENCE [LARGE SCALE GENOMIC DNA]</scope>
</reference>
<gene>
    <name evidence="2" type="ORF">CPT_Pollock82</name>
</gene>
<dbReference type="Proteomes" id="UP000030324">
    <property type="component" value="Segment"/>
</dbReference>
<dbReference type="EMBL" id="KM236242">
    <property type="protein sequence ID" value="AIX12441.1"/>
    <property type="molecule type" value="Genomic_DNA"/>
</dbReference>
<feature type="region of interest" description="Disordered" evidence="1">
    <location>
        <begin position="198"/>
        <end position="222"/>
    </location>
</feature>
<keyword evidence="3" id="KW-1185">Reference proteome</keyword>
<name>A0A0A0YR23_9CAUD</name>
<proteinExistence type="predicted"/>
<dbReference type="GeneID" id="24724619"/>